<gene>
    <name evidence="5" type="ORF">ACFSR5_07670</name>
</gene>
<dbReference type="EMBL" id="JBHULR010000003">
    <property type="protein sequence ID" value="MFD2547519.1"/>
    <property type="molecule type" value="Genomic_DNA"/>
</dbReference>
<proteinExistence type="inferred from homology"/>
<dbReference type="Pfam" id="PF19780">
    <property type="entry name" value="DUF6265"/>
    <property type="match status" value="1"/>
</dbReference>
<dbReference type="InterPro" id="IPR005545">
    <property type="entry name" value="YCII"/>
</dbReference>
<dbReference type="InterPro" id="IPR011008">
    <property type="entry name" value="Dimeric_a/b-barrel"/>
</dbReference>
<comment type="similarity">
    <text evidence="1">Belongs to the YciI family.</text>
</comment>
<evidence type="ECO:0000313" key="6">
    <source>
        <dbReference type="Proteomes" id="UP001597545"/>
    </source>
</evidence>
<feature type="signal peptide" evidence="2">
    <location>
        <begin position="1"/>
        <end position="27"/>
    </location>
</feature>
<keyword evidence="6" id="KW-1185">Reference proteome</keyword>
<evidence type="ECO:0000259" key="3">
    <source>
        <dbReference type="Pfam" id="PF03795"/>
    </source>
</evidence>
<dbReference type="SUPFAM" id="SSF54909">
    <property type="entry name" value="Dimeric alpha+beta barrel"/>
    <property type="match status" value="1"/>
</dbReference>
<dbReference type="Pfam" id="PF03795">
    <property type="entry name" value="YCII"/>
    <property type="match status" value="1"/>
</dbReference>
<dbReference type="RefSeq" id="WP_380902349.1">
    <property type="nucleotide sequence ID" value="NZ_JBHUEG010000007.1"/>
</dbReference>
<feature type="chain" id="PRO_5046519542" evidence="2">
    <location>
        <begin position="28"/>
        <end position="287"/>
    </location>
</feature>
<evidence type="ECO:0000313" key="5">
    <source>
        <dbReference type="EMBL" id="MFD2547519.1"/>
    </source>
</evidence>
<sequence length="287" mass="33039">MKTSICHLRLLYCLLLMTGCFLVPAHAQDFPDFLAGDWKVEGKDNYEHWDRLNNNLLRGFSYSKPNDLPNVQEYMEIQRNKTEVVYNVQIPGAHQGEISTFVQRKEGHQWFYENPSNDFPKTIVYELLDPNKIQIHLRNETQDTTYTLRRLEPSETSGNGYDEELAKRLGADDRGMKNYFFVMLKTGQNKTGDKELIQQAFQGHMQNMDNMVKAGKLVVAGPFGKNDAQQRGLFIVQNLRNEDEVRQLLLTDPAIAAGLLQAEITAWYGSAALPLYLEYVDKLIRKK</sequence>
<name>A0ABW5KFZ0_9SPHI</name>
<evidence type="ECO:0000259" key="4">
    <source>
        <dbReference type="Pfam" id="PF19780"/>
    </source>
</evidence>
<organism evidence="5 6">
    <name type="scientific">Sphingobacterium suaedae</name>
    <dbReference type="NCBI Taxonomy" id="1686402"/>
    <lineage>
        <taxon>Bacteria</taxon>
        <taxon>Pseudomonadati</taxon>
        <taxon>Bacteroidota</taxon>
        <taxon>Sphingobacteriia</taxon>
        <taxon>Sphingobacteriales</taxon>
        <taxon>Sphingobacteriaceae</taxon>
        <taxon>Sphingobacterium</taxon>
    </lineage>
</organism>
<feature type="domain" description="DUF6265" evidence="4">
    <location>
        <begin position="32"/>
        <end position="138"/>
    </location>
</feature>
<keyword evidence="2" id="KW-0732">Signal</keyword>
<dbReference type="InterPro" id="IPR046232">
    <property type="entry name" value="DUF6265"/>
</dbReference>
<dbReference type="Gene3D" id="3.30.70.1060">
    <property type="entry name" value="Dimeric alpha+beta barrel"/>
    <property type="match status" value="1"/>
</dbReference>
<dbReference type="PROSITE" id="PS51257">
    <property type="entry name" value="PROKAR_LIPOPROTEIN"/>
    <property type="match status" value="1"/>
</dbReference>
<reference evidence="6" key="1">
    <citation type="journal article" date="2019" name="Int. J. Syst. Evol. Microbiol.">
        <title>The Global Catalogue of Microorganisms (GCM) 10K type strain sequencing project: providing services to taxonomists for standard genome sequencing and annotation.</title>
        <authorList>
            <consortium name="The Broad Institute Genomics Platform"/>
            <consortium name="The Broad Institute Genome Sequencing Center for Infectious Disease"/>
            <person name="Wu L."/>
            <person name="Ma J."/>
        </authorList>
    </citation>
    <scope>NUCLEOTIDE SEQUENCE [LARGE SCALE GENOMIC DNA]</scope>
    <source>
        <strain evidence="6">KCTC 42662</strain>
    </source>
</reference>
<dbReference type="Proteomes" id="UP001597545">
    <property type="component" value="Unassembled WGS sequence"/>
</dbReference>
<feature type="domain" description="YCII-related" evidence="3">
    <location>
        <begin position="183"/>
        <end position="266"/>
    </location>
</feature>
<accession>A0ABW5KFZ0</accession>
<evidence type="ECO:0000256" key="1">
    <source>
        <dbReference type="ARBA" id="ARBA00007689"/>
    </source>
</evidence>
<evidence type="ECO:0000256" key="2">
    <source>
        <dbReference type="SAM" id="SignalP"/>
    </source>
</evidence>
<comment type="caution">
    <text evidence="5">The sequence shown here is derived from an EMBL/GenBank/DDBJ whole genome shotgun (WGS) entry which is preliminary data.</text>
</comment>
<protein>
    <submittedName>
        <fullName evidence="5">YciI family protein</fullName>
    </submittedName>
</protein>